<dbReference type="InterPro" id="IPR015590">
    <property type="entry name" value="Aldehyde_DH_dom"/>
</dbReference>
<dbReference type="Gene3D" id="3.40.309.10">
    <property type="entry name" value="Aldehyde Dehydrogenase, Chain A, domain 2"/>
    <property type="match status" value="1"/>
</dbReference>
<reference evidence="6" key="2">
    <citation type="submission" date="2020-09" db="EMBL/GenBank/DDBJ databases">
        <authorList>
            <person name="Sun Q."/>
            <person name="Kim S."/>
        </authorList>
    </citation>
    <scope>NUCLEOTIDE SEQUENCE</scope>
    <source>
        <strain evidence="6">KCTC 32182</strain>
    </source>
</reference>
<evidence type="ECO:0000256" key="2">
    <source>
        <dbReference type="ARBA" id="ARBA00023002"/>
    </source>
</evidence>
<evidence type="ECO:0000313" key="7">
    <source>
        <dbReference type="Proteomes" id="UP000645257"/>
    </source>
</evidence>
<dbReference type="PANTHER" id="PTHR11699">
    <property type="entry name" value="ALDEHYDE DEHYDROGENASE-RELATED"/>
    <property type="match status" value="1"/>
</dbReference>
<organism evidence="6 7">
    <name type="scientific">Paludibacterium paludis</name>
    <dbReference type="NCBI Taxonomy" id="1225769"/>
    <lineage>
        <taxon>Bacteria</taxon>
        <taxon>Pseudomonadati</taxon>
        <taxon>Pseudomonadota</taxon>
        <taxon>Betaproteobacteria</taxon>
        <taxon>Neisseriales</taxon>
        <taxon>Chromobacteriaceae</taxon>
        <taxon>Paludibacterium</taxon>
    </lineage>
</organism>
<gene>
    <name evidence="6" type="ORF">GCM10011289_29230</name>
</gene>
<dbReference type="PROSITE" id="PS00687">
    <property type="entry name" value="ALDEHYDE_DEHYDR_GLU"/>
    <property type="match status" value="1"/>
</dbReference>
<dbReference type="Gene3D" id="3.40.605.10">
    <property type="entry name" value="Aldehyde Dehydrogenase, Chain A, domain 1"/>
    <property type="match status" value="1"/>
</dbReference>
<dbReference type="RefSeq" id="WP_215796377.1">
    <property type="nucleotide sequence ID" value="NZ_BMYX01000019.1"/>
</dbReference>
<evidence type="ECO:0000256" key="4">
    <source>
        <dbReference type="RuleBase" id="RU003345"/>
    </source>
</evidence>
<dbReference type="Pfam" id="PF00171">
    <property type="entry name" value="Aldedh"/>
    <property type="match status" value="1"/>
</dbReference>
<dbReference type="InterPro" id="IPR016163">
    <property type="entry name" value="Ald_DH_C"/>
</dbReference>
<evidence type="ECO:0000313" key="6">
    <source>
        <dbReference type="EMBL" id="GGY23718.1"/>
    </source>
</evidence>
<dbReference type="EMBL" id="BMYX01000019">
    <property type="protein sequence ID" value="GGY23718.1"/>
    <property type="molecule type" value="Genomic_DNA"/>
</dbReference>
<name>A0A918UBK2_9NEIS</name>
<dbReference type="InterPro" id="IPR016161">
    <property type="entry name" value="Ald_DH/histidinol_DH"/>
</dbReference>
<dbReference type="AlphaFoldDB" id="A0A918UBK2"/>
<proteinExistence type="inferred from homology"/>
<feature type="domain" description="Aldehyde dehydrogenase" evidence="5">
    <location>
        <begin position="150"/>
        <end position="587"/>
    </location>
</feature>
<dbReference type="GO" id="GO:0016620">
    <property type="term" value="F:oxidoreductase activity, acting on the aldehyde or oxo group of donors, NAD or NADP as acceptor"/>
    <property type="evidence" value="ECO:0007669"/>
    <property type="project" value="InterPro"/>
</dbReference>
<dbReference type="InterPro" id="IPR029510">
    <property type="entry name" value="Ald_DH_CS_GLU"/>
</dbReference>
<comment type="caution">
    <text evidence="6">The sequence shown here is derived from an EMBL/GenBank/DDBJ whole genome shotgun (WGS) entry which is preliminary data.</text>
</comment>
<reference evidence="6" key="1">
    <citation type="journal article" date="2014" name="Int. J. Syst. Evol. Microbiol.">
        <title>Complete genome sequence of Corynebacterium casei LMG S-19264T (=DSM 44701T), isolated from a smear-ripened cheese.</title>
        <authorList>
            <consortium name="US DOE Joint Genome Institute (JGI-PGF)"/>
            <person name="Walter F."/>
            <person name="Albersmeier A."/>
            <person name="Kalinowski J."/>
            <person name="Ruckert C."/>
        </authorList>
    </citation>
    <scope>NUCLEOTIDE SEQUENCE</scope>
    <source>
        <strain evidence="6">KCTC 32182</strain>
    </source>
</reference>
<comment type="similarity">
    <text evidence="1 4">Belongs to the aldehyde dehydrogenase family.</text>
</comment>
<evidence type="ECO:0000256" key="3">
    <source>
        <dbReference type="PROSITE-ProRule" id="PRU10007"/>
    </source>
</evidence>
<dbReference type="CDD" id="cd07099">
    <property type="entry name" value="ALDH_DDALDH"/>
    <property type="match status" value="1"/>
</dbReference>
<evidence type="ECO:0000256" key="1">
    <source>
        <dbReference type="ARBA" id="ARBA00009986"/>
    </source>
</evidence>
<protein>
    <recommendedName>
        <fullName evidence="5">Aldehyde dehydrogenase domain-containing protein</fullName>
    </recommendedName>
</protein>
<accession>A0A918UBK2</accession>
<dbReference type="InterPro" id="IPR016162">
    <property type="entry name" value="Ald_DH_N"/>
</dbReference>
<dbReference type="SUPFAM" id="SSF53720">
    <property type="entry name" value="ALDH-like"/>
    <property type="match status" value="1"/>
</dbReference>
<dbReference type="FunFam" id="3.40.309.10:FF:000009">
    <property type="entry name" value="Aldehyde dehydrogenase A"/>
    <property type="match status" value="1"/>
</dbReference>
<evidence type="ECO:0000259" key="5">
    <source>
        <dbReference type="Pfam" id="PF00171"/>
    </source>
</evidence>
<feature type="active site" evidence="3">
    <location>
        <position position="365"/>
    </location>
</feature>
<keyword evidence="2 4" id="KW-0560">Oxidoreductase</keyword>
<keyword evidence="7" id="KW-1185">Reference proteome</keyword>
<sequence length="646" mass="69691">MNDSRFLSRTEMNGLIRVGGALLPGEEGLPAFADTGCAVLVDEALAVASAEDVASLRGLLRILRFAPAWLIRALFGLAGRAEAFPDVLGTPLRRLDTGLRGLVYSLYYSGPAQPARGAAGVWSAIGYDARVEPAAGLREEWMMEHVAECRLTGTTEEVCQMAMDRARAAAPWLAGTPVKARLAAVAAVRRWLVDRRQWIVDEIVRENGKAPTDALVSEVLGVIDCLFFLEKRAPAILAESKVPTPLMLLGKASRLRHEPLGVVLVIAPWNYPVHTALTQILFAFAAGNAVIYKPSEFTPMSAVLTAMLRAHPLLERSVVIIEGSGETARQLIDARPDKIAFTGSVATGRKVLEQAASLLIPASVELGGKDPMIVFDDVDLERTVAGAVWGSMTNTGQSCSSVECLYVHQSLHERFVERLVASVRALTVACGEFADVGALTTDAQLATVERHVADAVARGATVLAGGAVIDRARRLYAPTVLAGVDDSMLVMQEETFGPVLPVLAFASEDEIVMRCNRSPFGLSASVWSKDPLRARRVAEKLVCGAVSINNVMLTEGNPALPFGGVKQSGTGRVRGAEGLLAYTRSKALLIDRQSRKIEVNWYPYSPDKYALFDRLVAYLGRGRLLGVALTGWRLESLSQKCRRAPR</sequence>
<dbReference type="Proteomes" id="UP000645257">
    <property type="component" value="Unassembled WGS sequence"/>
</dbReference>